<evidence type="ECO:0000256" key="4">
    <source>
        <dbReference type="SAM" id="MobiDB-lite"/>
    </source>
</evidence>
<dbReference type="InterPro" id="IPR051217">
    <property type="entry name" value="Insect_Cuticle_Struc_Prot"/>
</dbReference>
<keyword evidence="6" id="KW-1185">Reference proteome</keyword>
<dbReference type="Proteomes" id="UP000283509">
    <property type="component" value="Unassembled WGS sequence"/>
</dbReference>
<dbReference type="GO" id="GO:0005615">
    <property type="term" value="C:extracellular space"/>
    <property type="evidence" value="ECO:0007669"/>
    <property type="project" value="TreeGrafter"/>
</dbReference>
<evidence type="ECO:0000256" key="1">
    <source>
        <dbReference type="ARBA" id="ARBA00022460"/>
    </source>
</evidence>
<sequence>MAMEATPLGWVVVEADAVVAHLAKMTVRAKCSLLLLGLWLLCGVRAGSLRQTMADIQDALLSPSSQRYSVYVLPPATHQDSLQKRQADFEADDAREDFTARPEGRRGAPRPDAPPAGFLEVSQGPGLFGGAVREGAPFFITDFDPELQPGWGHEEELEDKMDSYAVDPTPGSSSLTISGDGLREAEDSPRHSDADKDAKVLKKLLEKPKKLMKVIKAKGNGNYVPEEVPGVMLPTEDGEEAFVPENLLEDAELLLTAGSAQQPTYAAPESTATPAPMGGMPYEFGWVVDDEATANFQTRQEKGDKNGVVTGCYQVLDPNGLVRTVTYRADKGGFRILSLTRGPDKTPCPGLEDGNRIQIPTSSNPRPRPSYPVSGAGGFSNNFANNFRIGPAGVDGGVPAEHHPAAKSGAIPGDVQSYGAFVQPSTGQLQLSQYLQQLEQQRQQQEQQQRAYNKTVQHTTTNTYNTTETNTKQLKHQVQGVDTVNYQISGERGRPGSQRVQQQVQRQQQSSQSENKSHSASSSSASSFQSSLGASQGYLPPTNQQPSSKSSSSSEKSSASSFHSNLGGGQRQYQNYQQQSAQSAKSHDSSSSSSSSSFQSNVGGVRGSSFQSNLGSLQGYLPPSNPAKPSTGYGVPGPSTARPYQPRPTTPVPSTARPPYQPTTARPVPSSPRPSQSYNLPSFGNGASASYSSQKSQSSQQSQASQSSQSSSSSSNYGNGAASHSAAGGSGLSFPGFGSSPSPPSYVPPSAPATVGPQYGTPVPDVPDYDEPEPSYIDGVDSSDSGFSVPAAEPHLDMDGWVPLSSDYSPPSDPQSFAPPTPEPSPSLAFPGVARGGAKDFVYSSSQSSSSEEKSSSQQSQQFSSSWSGVGPQQGFTQQQNQQLPDWVAQQYGG</sequence>
<feature type="compositionally biased region" description="Pro residues" evidence="4">
    <location>
        <begin position="811"/>
        <end position="825"/>
    </location>
</feature>
<feature type="compositionally biased region" description="Low complexity" evidence="4">
    <location>
        <begin position="571"/>
        <end position="600"/>
    </location>
</feature>
<evidence type="ECO:0000256" key="3">
    <source>
        <dbReference type="SAM" id="Coils"/>
    </source>
</evidence>
<dbReference type="EMBL" id="QCYY01002770">
    <property type="protein sequence ID" value="ROT67720.1"/>
    <property type="molecule type" value="Genomic_DNA"/>
</dbReference>
<feature type="compositionally biased region" description="Low complexity" evidence="4">
    <location>
        <begin position="547"/>
        <end position="561"/>
    </location>
</feature>
<feature type="compositionally biased region" description="Low complexity" evidence="4">
    <location>
        <begin position="686"/>
        <end position="740"/>
    </location>
</feature>
<feature type="compositionally biased region" description="Low complexity" evidence="4">
    <location>
        <begin position="497"/>
        <end position="536"/>
    </location>
</feature>
<feature type="compositionally biased region" description="Low complexity" evidence="4">
    <location>
        <begin position="844"/>
        <end position="883"/>
    </location>
</feature>
<feature type="compositionally biased region" description="Pro residues" evidence="4">
    <location>
        <begin position="741"/>
        <end position="751"/>
    </location>
</feature>
<keyword evidence="3" id="KW-0175">Coiled coil</keyword>
<dbReference type="GO" id="GO:0031012">
    <property type="term" value="C:extracellular matrix"/>
    <property type="evidence" value="ECO:0007669"/>
    <property type="project" value="TreeGrafter"/>
</dbReference>
<accession>A0A3R7LZS7</accession>
<dbReference type="GO" id="GO:0042302">
    <property type="term" value="F:structural constituent of cuticle"/>
    <property type="evidence" value="ECO:0007669"/>
    <property type="project" value="UniProtKB-UniRule"/>
</dbReference>
<dbReference type="PROSITE" id="PS51155">
    <property type="entry name" value="CHIT_BIND_RR_2"/>
    <property type="match status" value="1"/>
</dbReference>
<dbReference type="PANTHER" id="PTHR12236:SF79">
    <property type="entry name" value="CUTICULAR PROTEIN 50CB-RELATED"/>
    <property type="match status" value="1"/>
</dbReference>
<feature type="region of interest" description="Disordered" evidence="4">
    <location>
        <begin position="345"/>
        <end position="376"/>
    </location>
</feature>
<dbReference type="Pfam" id="PF00379">
    <property type="entry name" value="Chitin_bind_4"/>
    <property type="match status" value="1"/>
</dbReference>
<feature type="compositionally biased region" description="Low complexity" evidence="4">
    <location>
        <begin position="459"/>
        <end position="471"/>
    </location>
</feature>
<proteinExistence type="predicted"/>
<gene>
    <name evidence="5" type="ORF">C7M84_014183</name>
</gene>
<keyword evidence="1 2" id="KW-0193">Cuticle</keyword>
<protein>
    <submittedName>
        <fullName evidence="5">Uncharacterized protein</fullName>
    </submittedName>
</protein>
<feature type="coiled-coil region" evidence="3">
    <location>
        <begin position="428"/>
        <end position="455"/>
    </location>
</feature>
<feature type="region of interest" description="Disordered" evidence="4">
    <location>
        <begin position="81"/>
        <end position="119"/>
    </location>
</feature>
<reference evidence="5 6" key="1">
    <citation type="submission" date="2018-04" db="EMBL/GenBank/DDBJ databases">
        <authorList>
            <person name="Zhang X."/>
            <person name="Yuan J."/>
            <person name="Li F."/>
            <person name="Xiang J."/>
        </authorList>
    </citation>
    <scope>NUCLEOTIDE SEQUENCE [LARGE SCALE GENOMIC DNA]</scope>
    <source>
        <tissue evidence="5">Muscle</tissue>
    </source>
</reference>
<evidence type="ECO:0000313" key="5">
    <source>
        <dbReference type="EMBL" id="ROT67720.1"/>
    </source>
</evidence>
<organism evidence="5 6">
    <name type="scientific">Penaeus vannamei</name>
    <name type="common">Whiteleg shrimp</name>
    <name type="synonym">Litopenaeus vannamei</name>
    <dbReference type="NCBI Taxonomy" id="6689"/>
    <lineage>
        <taxon>Eukaryota</taxon>
        <taxon>Metazoa</taxon>
        <taxon>Ecdysozoa</taxon>
        <taxon>Arthropoda</taxon>
        <taxon>Crustacea</taxon>
        <taxon>Multicrustacea</taxon>
        <taxon>Malacostraca</taxon>
        <taxon>Eumalacostraca</taxon>
        <taxon>Eucarida</taxon>
        <taxon>Decapoda</taxon>
        <taxon>Dendrobranchiata</taxon>
        <taxon>Penaeoidea</taxon>
        <taxon>Penaeidae</taxon>
        <taxon>Penaeus</taxon>
    </lineage>
</organism>
<dbReference type="InterPro" id="IPR000618">
    <property type="entry name" value="Insect_cuticle"/>
</dbReference>
<dbReference type="AlphaFoldDB" id="A0A3R7LZS7"/>
<feature type="compositionally biased region" description="Basic and acidic residues" evidence="4">
    <location>
        <begin position="181"/>
        <end position="196"/>
    </location>
</feature>
<comment type="caution">
    <text evidence="5">The sequence shown here is derived from an EMBL/GenBank/DDBJ whole genome shotgun (WGS) entry which is preliminary data.</text>
</comment>
<feature type="compositionally biased region" description="Low complexity" evidence="4">
    <location>
        <begin position="778"/>
        <end position="789"/>
    </location>
</feature>
<feature type="region of interest" description="Disordered" evidence="4">
    <location>
        <begin position="164"/>
        <end position="196"/>
    </location>
</feature>
<dbReference type="OrthoDB" id="6381807at2759"/>
<feature type="region of interest" description="Disordered" evidence="4">
    <location>
        <begin position="458"/>
        <end position="894"/>
    </location>
</feature>
<reference evidence="5 6" key="2">
    <citation type="submission" date="2019-01" db="EMBL/GenBank/DDBJ databases">
        <title>The decoding of complex shrimp genome reveals the adaptation for benthos swimmer, frequently molting mechanism and breeding impact on genome.</title>
        <authorList>
            <person name="Sun Y."/>
            <person name="Gao Y."/>
            <person name="Yu Y."/>
        </authorList>
    </citation>
    <scope>NUCLEOTIDE SEQUENCE [LARGE SCALE GENOMIC DNA]</scope>
    <source>
        <tissue evidence="5">Muscle</tissue>
    </source>
</reference>
<evidence type="ECO:0000313" key="6">
    <source>
        <dbReference type="Proteomes" id="UP000283509"/>
    </source>
</evidence>
<name>A0A3R7LZS7_PENVA</name>
<evidence type="ECO:0000256" key="2">
    <source>
        <dbReference type="PROSITE-ProRule" id="PRU00497"/>
    </source>
</evidence>
<dbReference type="PANTHER" id="PTHR12236">
    <property type="entry name" value="STRUCTURAL CONTITUENT OF CUTICLE"/>
    <property type="match status" value="1"/>
</dbReference>
<feature type="compositionally biased region" description="Basic and acidic residues" evidence="4">
    <location>
        <begin position="96"/>
        <end position="106"/>
    </location>
</feature>